<dbReference type="PANTHER" id="PTHR32039:SF9">
    <property type="entry name" value="MAGNESIUM-CHELATASE SUBUNIT CHLI-2, CHLOROPLASTIC"/>
    <property type="match status" value="1"/>
</dbReference>
<dbReference type="EMBL" id="DSUH01000286">
    <property type="protein sequence ID" value="HGU33645.1"/>
    <property type="molecule type" value="Genomic_DNA"/>
</dbReference>
<proteinExistence type="predicted"/>
<dbReference type="PANTHER" id="PTHR32039">
    <property type="entry name" value="MAGNESIUM-CHELATASE SUBUNIT CHLI"/>
    <property type="match status" value="1"/>
</dbReference>
<name>A0A7C4RTC7_9BACT</name>
<evidence type="ECO:0000313" key="2">
    <source>
        <dbReference type="EMBL" id="HGU33645.1"/>
    </source>
</evidence>
<dbReference type="InterPro" id="IPR041628">
    <property type="entry name" value="ChlI/MoxR_AAA_lid"/>
</dbReference>
<evidence type="ECO:0000259" key="1">
    <source>
        <dbReference type="Pfam" id="PF17863"/>
    </source>
</evidence>
<protein>
    <recommendedName>
        <fullName evidence="1">ChlI/MoxR AAA lid domain-containing protein</fullName>
    </recommendedName>
</protein>
<dbReference type="Gene3D" id="1.10.8.80">
    <property type="entry name" value="Magnesium chelatase subunit I, C-Terminal domain"/>
    <property type="match status" value="1"/>
</dbReference>
<comment type="caution">
    <text evidence="2">The sequence shown here is derived from an EMBL/GenBank/DDBJ whole genome shotgun (WGS) entry which is preliminary data.</text>
</comment>
<feature type="domain" description="ChlI/MoxR AAA lid" evidence="1">
    <location>
        <begin position="24"/>
        <end position="88"/>
    </location>
</feature>
<organism evidence="2">
    <name type="scientific">Desulfatirhabdium butyrativorans</name>
    <dbReference type="NCBI Taxonomy" id="340467"/>
    <lineage>
        <taxon>Bacteria</taxon>
        <taxon>Pseudomonadati</taxon>
        <taxon>Thermodesulfobacteriota</taxon>
        <taxon>Desulfobacteria</taxon>
        <taxon>Desulfobacterales</taxon>
        <taxon>Desulfatirhabdiaceae</taxon>
        <taxon>Desulfatirhabdium</taxon>
    </lineage>
</organism>
<dbReference type="SUPFAM" id="SSF52540">
    <property type="entry name" value="P-loop containing nucleoside triphosphate hydrolases"/>
    <property type="match status" value="1"/>
</dbReference>
<dbReference type="InterPro" id="IPR045006">
    <property type="entry name" value="CHLI-like"/>
</dbReference>
<dbReference type="AlphaFoldDB" id="A0A7C4RTC7"/>
<dbReference type="Pfam" id="PF17863">
    <property type="entry name" value="AAA_lid_2"/>
    <property type="match status" value="1"/>
</dbReference>
<sequence>MVERIEKGISGYAAVQIDRPLLFEIAQYCLDVGVDGHRGDIIILKAAKALAAFEGRTQVSRQDIAKAAELALPHRIRRQPLQEIVTDVEGFRRRNRQMQ</sequence>
<gene>
    <name evidence="2" type="ORF">ENS29_12435</name>
</gene>
<reference evidence="2" key="1">
    <citation type="journal article" date="2020" name="mSystems">
        <title>Genome- and Community-Level Interaction Insights into Carbon Utilization and Element Cycling Functions of Hydrothermarchaeota in Hydrothermal Sediment.</title>
        <authorList>
            <person name="Zhou Z."/>
            <person name="Liu Y."/>
            <person name="Xu W."/>
            <person name="Pan J."/>
            <person name="Luo Z.H."/>
            <person name="Li M."/>
        </authorList>
    </citation>
    <scope>NUCLEOTIDE SEQUENCE [LARGE SCALE GENOMIC DNA]</scope>
    <source>
        <strain evidence="2">SpSt-477</strain>
    </source>
</reference>
<dbReference type="InterPro" id="IPR027417">
    <property type="entry name" value="P-loop_NTPase"/>
</dbReference>
<accession>A0A7C4RTC7</accession>